<sequence length="264" mass="30429">MDKPAAPRPCPKCGYLPQPHDSPEECPRCGIVYTKYAQHLADRAAGRVPVRPRREREEDAASGWWARLQPWLLPPPPPGWPLGESLAYLLCFLWGWQFVLSDWREPESQGWFMHMVNTPFHEFGHLLFAPLGDWMGFLGGSLFQVLWPFGIGLYFLLRERKPFAASLCLWWTGQSLIDVAPYIGDARELALPLLGEWHEGVSEVRHLRHDWHNILEPLGLLHWDHRLATLAQGLGSLLIFTAYAWGGTWLYRVYRQRDQADSPE</sequence>
<evidence type="ECO:0000313" key="3">
    <source>
        <dbReference type="EMBL" id="MFC4159927.1"/>
    </source>
</evidence>
<gene>
    <name evidence="3" type="ORF">ACFOW7_11280</name>
</gene>
<evidence type="ECO:0000313" key="4">
    <source>
        <dbReference type="Proteomes" id="UP001595791"/>
    </source>
</evidence>
<evidence type="ECO:0008006" key="5">
    <source>
        <dbReference type="Google" id="ProtNLM"/>
    </source>
</evidence>
<feature type="transmembrane region" description="Helical" evidence="2">
    <location>
        <begin position="163"/>
        <end position="184"/>
    </location>
</feature>
<keyword evidence="2" id="KW-0472">Membrane</keyword>
<accession>A0ABV8MQI7</accession>
<reference evidence="4" key="1">
    <citation type="journal article" date="2019" name="Int. J. Syst. Evol. Microbiol.">
        <title>The Global Catalogue of Microorganisms (GCM) 10K type strain sequencing project: providing services to taxonomists for standard genome sequencing and annotation.</title>
        <authorList>
            <consortium name="The Broad Institute Genomics Platform"/>
            <consortium name="The Broad Institute Genome Sequencing Center for Infectious Disease"/>
            <person name="Wu L."/>
            <person name="Ma J."/>
        </authorList>
    </citation>
    <scope>NUCLEOTIDE SEQUENCE [LARGE SCALE GENOMIC DNA]</scope>
    <source>
        <strain evidence="4">LMG 29894</strain>
    </source>
</reference>
<proteinExistence type="predicted"/>
<dbReference type="EMBL" id="JBHSBU010000001">
    <property type="protein sequence ID" value="MFC4159927.1"/>
    <property type="molecule type" value="Genomic_DNA"/>
</dbReference>
<feature type="compositionally biased region" description="Pro residues" evidence="1">
    <location>
        <begin position="1"/>
        <end position="10"/>
    </location>
</feature>
<feature type="region of interest" description="Disordered" evidence="1">
    <location>
        <begin position="1"/>
        <end position="23"/>
    </location>
</feature>
<dbReference type="Proteomes" id="UP001595791">
    <property type="component" value="Unassembled WGS sequence"/>
</dbReference>
<keyword evidence="4" id="KW-1185">Reference proteome</keyword>
<keyword evidence="2" id="KW-1133">Transmembrane helix</keyword>
<evidence type="ECO:0000256" key="2">
    <source>
        <dbReference type="SAM" id="Phobius"/>
    </source>
</evidence>
<feature type="transmembrane region" description="Helical" evidence="2">
    <location>
        <begin position="134"/>
        <end position="156"/>
    </location>
</feature>
<name>A0ABV8MQI7_9NEIS</name>
<keyword evidence="2" id="KW-0812">Transmembrane</keyword>
<comment type="caution">
    <text evidence="3">The sequence shown here is derived from an EMBL/GenBank/DDBJ whole genome shotgun (WGS) entry which is preliminary data.</text>
</comment>
<feature type="transmembrane region" description="Helical" evidence="2">
    <location>
        <begin position="230"/>
        <end position="251"/>
    </location>
</feature>
<evidence type="ECO:0000256" key="1">
    <source>
        <dbReference type="SAM" id="MobiDB-lite"/>
    </source>
</evidence>
<protein>
    <recommendedName>
        <fullName evidence="5">Zinc ribbon domain-containing protein</fullName>
    </recommendedName>
</protein>
<dbReference type="RefSeq" id="WP_378164205.1">
    <property type="nucleotide sequence ID" value="NZ_JBHSBU010000001.1"/>
</dbReference>
<organism evidence="3 4">
    <name type="scientific">Chitinimonas lacunae</name>
    <dbReference type="NCBI Taxonomy" id="1963018"/>
    <lineage>
        <taxon>Bacteria</taxon>
        <taxon>Pseudomonadati</taxon>
        <taxon>Pseudomonadota</taxon>
        <taxon>Betaproteobacteria</taxon>
        <taxon>Neisseriales</taxon>
        <taxon>Chitinibacteraceae</taxon>
        <taxon>Chitinimonas</taxon>
    </lineage>
</organism>